<keyword evidence="4 7" id="KW-0472">Membrane</keyword>
<feature type="compositionally biased region" description="Low complexity" evidence="6">
    <location>
        <begin position="1116"/>
        <end position="1126"/>
    </location>
</feature>
<proteinExistence type="predicted"/>
<feature type="transmembrane region" description="Helical" evidence="7">
    <location>
        <begin position="950"/>
        <end position="975"/>
    </location>
</feature>
<feature type="compositionally biased region" description="Low complexity" evidence="6">
    <location>
        <begin position="1067"/>
        <end position="1078"/>
    </location>
</feature>
<feature type="compositionally biased region" description="Polar residues" evidence="6">
    <location>
        <begin position="116"/>
        <end position="131"/>
    </location>
</feature>
<name>A0AA38VFE0_9PEZI</name>
<dbReference type="InterPro" id="IPR002523">
    <property type="entry name" value="MgTranspt_CorA/ZnTranspt_ZntB"/>
</dbReference>
<organism evidence="8 9">
    <name type="scientific">Pleurostoma richardsiae</name>
    <dbReference type="NCBI Taxonomy" id="41990"/>
    <lineage>
        <taxon>Eukaryota</taxon>
        <taxon>Fungi</taxon>
        <taxon>Dikarya</taxon>
        <taxon>Ascomycota</taxon>
        <taxon>Pezizomycotina</taxon>
        <taxon>Sordariomycetes</taxon>
        <taxon>Sordariomycetidae</taxon>
        <taxon>Calosphaeriales</taxon>
        <taxon>Pleurostomataceae</taxon>
        <taxon>Pleurostoma</taxon>
    </lineage>
</organism>
<keyword evidence="9" id="KW-1185">Reference proteome</keyword>
<feature type="compositionally biased region" description="Basic and acidic residues" evidence="6">
    <location>
        <begin position="1127"/>
        <end position="1146"/>
    </location>
</feature>
<dbReference type="InterPro" id="IPR050829">
    <property type="entry name" value="CorA_MIT"/>
</dbReference>
<dbReference type="EMBL" id="JANBVO010000012">
    <property type="protein sequence ID" value="KAJ9148654.1"/>
    <property type="molecule type" value="Genomic_DNA"/>
</dbReference>
<evidence type="ECO:0000313" key="9">
    <source>
        <dbReference type="Proteomes" id="UP001174694"/>
    </source>
</evidence>
<feature type="region of interest" description="Disordered" evidence="6">
    <location>
        <begin position="996"/>
        <end position="1177"/>
    </location>
</feature>
<dbReference type="SUPFAM" id="SSF144083">
    <property type="entry name" value="Magnesium transport protein CorA, transmembrane region"/>
    <property type="match status" value="1"/>
</dbReference>
<evidence type="ECO:0000256" key="3">
    <source>
        <dbReference type="ARBA" id="ARBA00022989"/>
    </source>
</evidence>
<accession>A0AA38VFE0</accession>
<dbReference type="PANTHER" id="PTHR47685">
    <property type="entry name" value="MAGNESIUM TRANSPORT PROTEIN CORA"/>
    <property type="match status" value="1"/>
</dbReference>
<gene>
    <name evidence="8" type="ORF">NKR23_g5012</name>
</gene>
<evidence type="ECO:0000256" key="5">
    <source>
        <dbReference type="SAM" id="Coils"/>
    </source>
</evidence>
<feature type="compositionally biased region" description="Basic and acidic residues" evidence="6">
    <location>
        <begin position="140"/>
        <end position="151"/>
    </location>
</feature>
<feature type="compositionally biased region" description="Polar residues" evidence="6">
    <location>
        <begin position="790"/>
        <end position="802"/>
    </location>
</feature>
<evidence type="ECO:0000256" key="4">
    <source>
        <dbReference type="ARBA" id="ARBA00023136"/>
    </source>
</evidence>
<evidence type="ECO:0000256" key="1">
    <source>
        <dbReference type="ARBA" id="ARBA00004141"/>
    </source>
</evidence>
<feature type="transmembrane region" description="Helical" evidence="7">
    <location>
        <begin position="884"/>
        <end position="905"/>
    </location>
</feature>
<feature type="region of interest" description="Disordered" evidence="6">
    <location>
        <begin position="102"/>
        <end position="171"/>
    </location>
</feature>
<dbReference type="Proteomes" id="UP001174694">
    <property type="component" value="Unassembled WGS sequence"/>
</dbReference>
<dbReference type="GO" id="GO:0046873">
    <property type="term" value="F:metal ion transmembrane transporter activity"/>
    <property type="evidence" value="ECO:0007669"/>
    <property type="project" value="InterPro"/>
</dbReference>
<evidence type="ECO:0000313" key="8">
    <source>
        <dbReference type="EMBL" id="KAJ9148654.1"/>
    </source>
</evidence>
<dbReference type="AlphaFoldDB" id="A0AA38VFE0"/>
<dbReference type="GO" id="GO:0016020">
    <property type="term" value="C:membrane"/>
    <property type="evidence" value="ECO:0007669"/>
    <property type="project" value="UniProtKB-SubCell"/>
</dbReference>
<feature type="transmembrane region" description="Helical" evidence="7">
    <location>
        <begin position="926"/>
        <end position="944"/>
    </location>
</feature>
<feature type="compositionally biased region" description="Basic and acidic residues" evidence="6">
    <location>
        <begin position="190"/>
        <end position="208"/>
    </location>
</feature>
<reference evidence="8" key="1">
    <citation type="submission" date="2022-07" db="EMBL/GenBank/DDBJ databases">
        <title>Fungi with potential for degradation of polypropylene.</title>
        <authorList>
            <person name="Gostincar C."/>
        </authorList>
    </citation>
    <scope>NUCLEOTIDE SEQUENCE</scope>
    <source>
        <strain evidence="8">EXF-13308</strain>
    </source>
</reference>
<keyword evidence="2 7" id="KW-0812">Transmembrane</keyword>
<feature type="compositionally biased region" description="Basic residues" evidence="6">
    <location>
        <begin position="1051"/>
        <end position="1063"/>
    </location>
</feature>
<feature type="compositionally biased region" description="Basic and acidic residues" evidence="6">
    <location>
        <begin position="996"/>
        <end position="1050"/>
    </location>
</feature>
<dbReference type="Gene3D" id="1.20.58.340">
    <property type="entry name" value="Magnesium transport protein CorA, transmembrane region"/>
    <property type="match status" value="1"/>
</dbReference>
<comment type="caution">
    <text evidence="8">The sequence shown here is derived from an EMBL/GenBank/DDBJ whole genome shotgun (WGS) entry which is preliminary data.</text>
</comment>
<keyword evidence="3 7" id="KW-1133">Transmembrane helix</keyword>
<dbReference type="PANTHER" id="PTHR47685:SF1">
    <property type="entry name" value="MAGNESIUM TRANSPORT PROTEIN CORA"/>
    <property type="match status" value="1"/>
</dbReference>
<sequence length="1177" mass="136721">MDQKETHTCLTALEHEPKMIRDHFQHYFGCIKISEREQFWDHNNEIWQYEEEEEFKKLNSRLREQEARAQAKEIVKARIGTLAVSVETQYKRIDILRSEIAKNTAQSDPGSDRSCENQPTTQESLVEQVTRSHGKWRRTRSAEKAAGDALREQANPTVAVTDSTDTNQQTKETYCLERDTNAYLIQYEKGTHRGNHEPPGESSKRSDRVGSTSQEVIPNGVGHLQPVDEHPTNWRFKGRFPDQRVALQYLLKKPTEEEDVIVHKDKHRERIRYFHVPSNNMEKLIAQYFGDEPPRFDGLPRNGSEKTRAYMLLRSEFWRGQQHGLSNNNIVHARHLRPLCETVSSDIDKVEDTPNNIVLFMPYLHWETDSRRERIARIIDEEVEKERKKIECSNAEMRARMRLRNGSPHPRRQPIRHKAEIIESNILPQMPMRTMTEVINAKLHKNVRHKGRYLPTFENGGLKVASELGQFLIDSAKLYEAISCFRDKKLLEEYLHKEPPLHPRRTLDQSYYWTLKTTKARDRDQVVYRGTTMNAELAHRLRTQDQEPVPKWKKFWPKKGEGVEQWQWDNHTEWHDKNGCEQCRSDIRKISRVIMVDQLWMWILDENTILTFFPRRYGINKKDESGVHRSIRARVKHARKDQIRSVFDLALIILDECSNIFFDRTKTEDRQLQAMDIFAEAIGNVSHRQTNAFEHLWHWTKKACTIYRSMRKNVDASQLHVPLLDIHPEGKLQKEINDIIDELDMMIHINKKQREVIRRFQKQVEHIMDPSGDFRAMRRDWDEANGLASPRSSSTSNGQFSSPPADDSDKAQKRNQFVWFTSNASELISEVEDRLEELNGLRQSAERTATSVKDLLDLKQQQASVVQTWQSVKQAEETVKQGRAIIMFTTVTIVFLPLSFMSSIFGMNNSEFQDGSSWSLGEQLRLMLPISAGIILVTVILAFSNLLRAIIWSAYMYVTTHILVYTGLYWCWLALRDEWSSQTMMLRTEEKVAKMKEEVRRKREVRRGERNAARRERRKADQEQAEKEAEGLATKNDKEKRTQSKEEKKPIWKKFSRRHRKGKKGDTTGTTNGTTLGGEPVASGAAAPRASDRGHSTANGAQRPVSRPGQTQDTNGAEASGASSKAEGQHDEGEETVRSAPEEQRPSMRGGGRRRRGFMRGRKKQQHDEENDPARMV</sequence>
<feature type="compositionally biased region" description="Basic residues" evidence="6">
    <location>
        <begin position="1151"/>
        <end position="1165"/>
    </location>
</feature>
<evidence type="ECO:0000256" key="2">
    <source>
        <dbReference type="ARBA" id="ARBA00022692"/>
    </source>
</evidence>
<protein>
    <submittedName>
        <fullName evidence="8">Ankyrin repeat protein</fullName>
    </submittedName>
</protein>
<evidence type="ECO:0000256" key="6">
    <source>
        <dbReference type="SAM" id="MobiDB-lite"/>
    </source>
</evidence>
<keyword evidence="5" id="KW-0175">Coiled coil</keyword>
<feature type="coiled-coil region" evidence="5">
    <location>
        <begin position="48"/>
        <end position="75"/>
    </location>
</feature>
<comment type="subcellular location">
    <subcellularLocation>
        <location evidence="1">Membrane</location>
        <topology evidence="1">Multi-pass membrane protein</topology>
    </subcellularLocation>
</comment>
<dbReference type="InterPro" id="IPR045863">
    <property type="entry name" value="CorA_TM1_TM2"/>
</dbReference>
<dbReference type="Pfam" id="PF01544">
    <property type="entry name" value="CorA"/>
    <property type="match status" value="1"/>
</dbReference>
<evidence type="ECO:0000256" key="7">
    <source>
        <dbReference type="SAM" id="Phobius"/>
    </source>
</evidence>
<feature type="compositionally biased region" description="Polar residues" evidence="6">
    <location>
        <begin position="154"/>
        <end position="171"/>
    </location>
</feature>
<feature type="region of interest" description="Disordered" evidence="6">
    <location>
        <begin position="190"/>
        <end position="232"/>
    </location>
</feature>
<feature type="region of interest" description="Disordered" evidence="6">
    <location>
        <begin position="785"/>
        <end position="811"/>
    </location>
</feature>